<dbReference type="Proteomes" id="UP001428817">
    <property type="component" value="Unassembled WGS sequence"/>
</dbReference>
<reference evidence="2" key="1">
    <citation type="journal article" date="2019" name="Int. J. Syst. Evol. Microbiol.">
        <title>The Global Catalogue of Microorganisms (GCM) 10K type strain sequencing project: providing services to taxonomists for standard genome sequencing and annotation.</title>
        <authorList>
            <consortium name="The Broad Institute Genomics Platform"/>
            <consortium name="The Broad Institute Genome Sequencing Center for Infectious Disease"/>
            <person name="Wu L."/>
            <person name="Ma J."/>
        </authorList>
    </citation>
    <scope>NUCLEOTIDE SEQUENCE [LARGE SCALE GENOMIC DNA]</scope>
    <source>
        <strain evidence="2">JCM 18303</strain>
    </source>
</reference>
<proteinExistence type="predicted"/>
<dbReference type="InterPro" id="IPR023869">
    <property type="entry name" value="tRNA_Adeno_NH3ase_assoc_put"/>
</dbReference>
<accession>A0ABP9PDQ1</accession>
<name>A0ABP9PDQ1_9PSEU</name>
<evidence type="ECO:0000313" key="1">
    <source>
        <dbReference type="EMBL" id="GAA5144953.1"/>
    </source>
</evidence>
<protein>
    <submittedName>
        <fullName evidence="1">tRNA adenosine deaminase-associated protein</fullName>
    </submittedName>
</protein>
<sequence length="192" mass="20703">MEHTPNWAYLGVMSVQSVRDPADARAGGKTEARDDVLPGYAVAVIREEGRWRCVRLAKDALVDLDKAITELRSLRSTGAVLGLLAVDDCFFVLLRPIPGGVELMLSDAVAALDYDVAADVLDLLRVDLPPEDAADDEPWPEGDMSIIANLGMPADELEVLAGEWELYPDEQLAAIGRRCGFADALAEVVGGR</sequence>
<gene>
    <name evidence="1" type="ORF">GCM10023321_02090</name>
</gene>
<dbReference type="EMBL" id="BAABJP010000001">
    <property type="protein sequence ID" value="GAA5144953.1"/>
    <property type="molecule type" value="Genomic_DNA"/>
</dbReference>
<keyword evidence="2" id="KW-1185">Reference proteome</keyword>
<organism evidence="1 2">
    <name type="scientific">Pseudonocardia eucalypti</name>
    <dbReference type="NCBI Taxonomy" id="648755"/>
    <lineage>
        <taxon>Bacteria</taxon>
        <taxon>Bacillati</taxon>
        <taxon>Actinomycetota</taxon>
        <taxon>Actinomycetes</taxon>
        <taxon>Pseudonocardiales</taxon>
        <taxon>Pseudonocardiaceae</taxon>
        <taxon>Pseudonocardia</taxon>
    </lineage>
</organism>
<dbReference type="NCBIfam" id="TIGR03941">
    <property type="entry name" value="tRNA_deam_assoc"/>
    <property type="match status" value="1"/>
</dbReference>
<comment type="caution">
    <text evidence="1">The sequence shown here is derived from an EMBL/GenBank/DDBJ whole genome shotgun (WGS) entry which is preliminary data.</text>
</comment>
<evidence type="ECO:0000313" key="2">
    <source>
        <dbReference type="Proteomes" id="UP001428817"/>
    </source>
</evidence>